<dbReference type="PANTHER" id="PTHR47074:SF11">
    <property type="entry name" value="REVERSE TRANSCRIPTASE-LIKE PROTEIN"/>
    <property type="match status" value="1"/>
</dbReference>
<evidence type="ECO:0008006" key="3">
    <source>
        <dbReference type="Google" id="ProtNLM"/>
    </source>
</evidence>
<comment type="caution">
    <text evidence="1">The sequence shown here is derived from an EMBL/GenBank/DDBJ whole genome shotgun (WGS) entry which is preliminary data.</text>
</comment>
<dbReference type="EMBL" id="JXTC01000296">
    <property type="protein sequence ID" value="PON68380.1"/>
    <property type="molecule type" value="Genomic_DNA"/>
</dbReference>
<dbReference type="CDD" id="cd06222">
    <property type="entry name" value="RNase_H_like"/>
    <property type="match status" value="1"/>
</dbReference>
<dbReference type="InParanoid" id="A0A2P5D4Z5"/>
<evidence type="ECO:0000313" key="1">
    <source>
        <dbReference type="EMBL" id="PON68380.1"/>
    </source>
</evidence>
<evidence type="ECO:0000313" key="2">
    <source>
        <dbReference type="Proteomes" id="UP000237000"/>
    </source>
</evidence>
<dbReference type="Proteomes" id="UP000237000">
    <property type="component" value="Unassembled WGS sequence"/>
</dbReference>
<dbReference type="AlphaFoldDB" id="A0A2P5D4Z5"/>
<accession>A0A2P5D4Z5</accession>
<name>A0A2P5D4Z5_TREOI</name>
<organism evidence="1 2">
    <name type="scientific">Trema orientale</name>
    <name type="common">Charcoal tree</name>
    <name type="synonym">Celtis orientalis</name>
    <dbReference type="NCBI Taxonomy" id="63057"/>
    <lineage>
        <taxon>Eukaryota</taxon>
        <taxon>Viridiplantae</taxon>
        <taxon>Streptophyta</taxon>
        <taxon>Embryophyta</taxon>
        <taxon>Tracheophyta</taxon>
        <taxon>Spermatophyta</taxon>
        <taxon>Magnoliopsida</taxon>
        <taxon>eudicotyledons</taxon>
        <taxon>Gunneridae</taxon>
        <taxon>Pentapetalae</taxon>
        <taxon>rosids</taxon>
        <taxon>fabids</taxon>
        <taxon>Rosales</taxon>
        <taxon>Cannabaceae</taxon>
        <taxon>Trema</taxon>
    </lineage>
</organism>
<dbReference type="PANTHER" id="PTHR47074">
    <property type="entry name" value="BNAC02G40300D PROTEIN"/>
    <property type="match status" value="1"/>
</dbReference>
<reference evidence="2" key="1">
    <citation type="submission" date="2016-06" db="EMBL/GenBank/DDBJ databases">
        <title>Parallel loss of symbiosis genes in relatives of nitrogen-fixing non-legume Parasponia.</title>
        <authorList>
            <person name="Van Velzen R."/>
            <person name="Holmer R."/>
            <person name="Bu F."/>
            <person name="Rutten L."/>
            <person name="Van Zeijl A."/>
            <person name="Liu W."/>
            <person name="Santuari L."/>
            <person name="Cao Q."/>
            <person name="Sharma T."/>
            <person name="Shen D."/>
            <person name="Roswanjaya Y."/>
            <person name="Wardhani T."/>
            <person name="Kalhor M.S."/>
            <person name="Jansen J."/>
            <person name="Van den Hoogen J."/>
            <person name="Gungor B."/>
            <person name="Hartog M."/>
            <person name="Hontelez J."/>
            <person name="Verver J."/>
            <person name="Yang W.-C."/>
            <person name="Schijlen E."/>
            <person name="Repin R."/>
            <person name="Schilthuizen M."/>
            <person name="Schranz E."/>
            <person name="Heidstra R."/>
            <person name="Miyata K."/>
            <person name="Fedorova E."/>
            <person name="Kohlen W."/>
            <person name="Bisseling T."/>
            <person name="Smit S."/>
            <person name="Geurts R."/>
        </authorList>
    </citation>
    <scope>NUCLEOTIDE SEQUENCE [LARGE SCALE GENOMIC DNA]</scope>
    <source>
        <strain evidence="2">cv. RG33-2</strain>
    </source>
</reference>
<dbReference type="OrthoDB" id="1747175at2759"/>
<sequence>MSVINEVFLAKWGWKVLTKEPSLWLDVIQVKYLRGRDFLLIEPSRGDSWIWRAILRSRDRLKIRACLQPYREAVIEVWQDPWVPTLPDFRPRPRLKVYTDNSPSPTQNPKLRLTLNCGMPSGRQRYTRAISFCGGESLIIYCQHGRNFKRCSSWQILRAPYAKGNPRLLSTCFGNVITGCVLTIQFPSADEFMLFASLCLEAIWRECNSIIHGNEGQGIDSLIRSLLVNLASYTITPSNERATSSVLLSCWLPPPSQWIKINVDVAIRDVFAVGAAVARDDRSTFLALRTSQLLNPDPLLSEANAMLLGFKLARDHRFKNIMRRLRPEFSSIVVSFIPRSSNFCAHNLAAWASVFNVTGNVRITDVPPGICQDSTQWSYCLRFCL</sequence>
<proteinExistence type="predicted"/>
<keyword evidence="2" id="KW-1185">Reference proteome</keyword>
<dbReference type="InterPro" id="IPR052929">
    <property type="entry name" value="RNase_H-like_EbsB-rel"/>
</dbReference>
<dbReference type="InterPro" id="IPR044730">
    <property type="entry name" value="RNase_H-like_dom_plant"/>
</dbReference>
<protein>
    <recommendedName>
        <fullName evidence="3">RNase H type-1 domain-containing protein</fullName>
    </recommendedName>
</protein>
<gene>
    <name evidence="1" type="ORF">TorRG33x02_262320</name>
</gene>